<dbReference type="RefSeq" id="XP_040630828.1">
    <property type="nucleotide sequence ID" value="XM_040768198.1"/>
</dbReference>
<organism evidence="2 3">
    <name type="scientific">Dacryopinax primogenitus (strain DJM 731)</name>
    <name type="common">Brown rot fungus</name>
    <dbReference type="NCBI Taxonomy" id="1858805"/>
    <lineage>
        <taxon>Eukaryota</taxon>
        <taxon>Fungi</taxon>
        <taxon>Dikarya</taxon>
        <taxon>Basidiomycota</taxon>
        <taxon>Agaricomycotina</taxon>
        <taxon>Dacrymycetes</taxon>
        <taxon>Dacrymycetales</taxon>
        <taxon>Dacrymycetaceae</taxon>
        <taxon>Dacryopinax</taxon>
    </lineage>
</organism>
<dbReference type="GeneID" id="63683260"/>
<keyword evidence="3" id="KW-1185">Reference proteome</keyword>
<dbReference type="EMBL" id="JH795859">
    <property type="protein sequence ID" value="EJU03934.1"/>
    <property type="molecule type" value="Genomic_DNA"/>
</dbReference>
<evidence type="ECO:0000313" key="2">
    <source>
        <dbReference type="EMBL" id="EJU03934.1"/>
    </source>
</evidence>
<reference evidence="2 3" key="1">
    <citation type="journal article" date="2012" name="Science">
        <title>The Paleozoic origin of enzymatic lignin decomposition reconstructed from 31 fungal genomes.</title>
        <authorList>
            <person name="Floudas D."/>
            <person name="Binder M."/>
            <person name="Riley R."/>
            <person name="Barry K."/>
            <person name="Blanchette R.A."/>
            <person name="Henrissat B."/>
            <person name="Martinez A.T."/>
            <person name="Otillar R."/>
            <person name="Spatafora J.W."/>
            <person name="Yadav J.S."/>
            <person name="Aerts A."/>
            <person name="Benoit I."/>
            <person name="Boyd A."/>
            <person name="Carlson A."/>
            <person name="Copeland A."/>
            <person name="Coutinho P.M."/>
            <person name="de Vries R.P."/>
            <person name="Ferreira P."/>
            <person name="Findley K."/>
            <person name="Foster B."/>
            <person name="Gaskell J."/>
            <person name="Glotzer D."/>
            <person name="Gorecki P."/>
            <person name="Heitman J."/>
            <person name="Hesse C."/>
            <person name="Hori C."/>
            <person name="Igarashi K."/>
            <person name="Jurgens J.A."/>
            <person name="Kallen N."/>
            <person name="Kersten P."/>
            <person name="Kohler A."/>
            <person name="Kuees U."/>
            <person name="Kumar T.K.A."/>
            <person name="Kuo A."/>
            <person name="LaButti K."/>
            <person name="Larrondo L.F."/>
            <person name="Lindquist E."/>
            <person name="Ling A."/>
            <person name="Lombard V."/>
            <person name="Lucas S."/>
            <person name="Lundell T."/>
            <person name="Martin R."/>
            <person name="McLaughlin D.J."/>
            <person name="Morgenstern I."/>
            <person name="Morin E."/>
            <person name="Murat C."/>
            <person name="Nagy L.G."/>
            <person name="Nolan M."/>
            <person name="Ohm R.A."/>
            <person name="Patyshakuliyeva A."/>
            <person name="Rokas A."/>
            <person name="Ruiz-Duenas F.J."/>
            <person name="Sabat G."/>
            <person name="Salamov A."/>
            <person name="Samejima M."/>
            <person name="Schmutz J."/>
            <person name="Slot J.C."/>
            <person name="St John F."/>
            <person name="Stenlid J."/>
            <person name="Sun H."/>
            <person name="Sun S."/>
            <person name="Syed K."/>
            <person name="Tsang A."/>
            <person name="Wiebenga A."/>
            <person name="Young D."/>
            <person name="Pisabarro A."/>
            <person name="Eastwood D.C."/>
            <person name="Martin F."/>
            <person name="Cullen D."/>
            <person name="Grigoriev I.V."/>
            <person name="Hibbett D.S."/>
        </authorList>
    </citation>
    <scope>NUCLEOTIDE SEQUENCE [LARGE SCALE GENOMIC DNA]</scope>
    <source>
        <strain evidence="2 3">DJM-731 SS1</strain>
    </source>
</reference>
<gene>
    <name evidence="2" type="ORF">DACRYDRAFT_106094</name>
</gene>
<evidence type="ECO:0000256" key="1">
    <source>
        <dbReference type="SAM" id="MobiDB-lite"/>
    </source>
</evidence>
<name>M5G5G7_DACPD</name>
<sequence length="128" mass="14644">MQTCDLEEHPTQETAYCAAGNFRYQPRPAEEEDKEKEEDKEQEEAQDKQVQLQVQFPDDGEMLLVGARLAKKKEKRKEKGSKGAAKPKYKGLHFGRRRMHNEQLVVHPCSIVLAWATFYGSEGMSSVC</sequence>
<protein>
    <submittedName>
        <fullName evidence="2">Uncharacterized protein</fullName>
    </submittedName>
</protein>
<feature type="compositionally biased region" description="Basic and acidic residues" evidence="1">
    <location>
        <begin position="1"/>
        <end position="11"/>
    </location>
</feature>
<feature type="region of interest" description="Disordered" evidence="1">
    <location>
        <begin position="1"/>
        <end position="49"/>
    </location>
</feature>
<evidence type="ECO:0000313" key="3">
    <source>
        <dbReference type="Proteomes" id="UP000030653"/>
    </source>
</evidence>
<dbReference type="AlphaFoldDB" id="M5G5G7"/>
<dbReference type="Proteomes" id="UP000030653">
    <property type="component" value="Unassembled WGS sequence"/>
</dbReference>
<feature type="compositionally biased region" description="Basic and acidic residues" evidence="1">
    <location>
        <begin position="37"/>
        <end position="47"/>
    </location>
</feature>
<dbReference type="OrthoDB" id="3034157at2759"/>
<accession>M5G5G7</accession>
<feature type="region of interest" description="Disordered" evidence="1">
    <location>
        <begin position="71"/>
        <end position="93"/>
    </location>
</feature>
<dbReference type="HOGENOM" id="CLU_129959_0_0_1"/>
<proteinExistence type="predicted"/>